<dbReference type="GO" id="GO:0006310">
    <property type="term" value="P:DNA recombination"/>
    <property type="evidence" value="ECO:0007669"/>
    <property type="project" value="UniProtKB-UniRule"/>
</dbReference>
<feature type="region of interest" description="Large ATPase domain (RuvB-L)" evidence="9">
    <location>
        <begin position="2"/>
        <end position="182"/>
    </location>
</feature>
<feature type="binding site" evidence="9">
    <location>
        <position position="22"/>
    </location>
    <ligand>
        <name>ATP</name>
        <dbReference type="ChEBI" id="CHEBI:30616"/>
    </ligand>
</feature>
<dbReference type="NCBIfam" id="NF000868">
    <property type="entry name" value="PRK00080.1"/>
    <property type="match status" value="1"/>
</dbReference>
<dbReference type="SUPFAM" id="SSF46785">
    <property type="entry name" value="Winged helix' DNA-binding domain"/>
    <property type="match status" value="1"/>
</dbReference>
<dbReference type="GO" id="GO:0009378">
    <property type="term" value="F:four-way junction helicase activity"/>
    <property type="evidence" value="ECO:0007669"/>
    <property type="project" value="InterPro"/>
</dbReference>
<feature type="binding site" evidence="9">
    <location>
        <position position="182"/>
    </location>
    <ligand>
        <name>ATP</name>
        <dbReference type="ChEBI" id="CHEBI:30616"/>
    </ligand>
</feature>
<dbReference type="Gene3D" id="3.40.50.300">
    <property type="entry name" value="P-loop containing nucleotide triphosphate hydrolases"/>
    <property type="match status" value="1"/>
</dbReference>
<feature type="binding site" evidence="9">
    <location>
        <position position="21"/>
    </location>
    <ligand>
        <name>ATP</name>
        <dbReference type="ChEBI" id="CHEBI:30616"/>
    </ligand>
</feature>
<comment type="caution">
    <text evidence="9">Lacks conserved residue(s) required for the propagation of feature annotation.</text>
</comment>
<keyword evidence="5 9" id="KW-0067">ATP-binding</keyword>
<dbReference type="GO" id="GO:0005737">
    <property type="term" value="C:cytoplasm"/>
    <property type="evidence" value="ECO:0007669"/>
    <property type="project" value="UniProtKB-SubCell"/>
</dbReference>
<dbReference type="AlphaFoldDB" id="A0A3D4S3P4"/>
<dbReference type="InterPro" id="IPR004605">
    <property type="entry name" value="DNA_helicase_Holl-junc_RuvB"/>
</dbReference>
<keyword evidence="8 9" id="KW-0234">DNA repair</keyword>
<dbReference type="HAMAP" id="MF_00016">
    <property type="entry name" value="DNA_HJ_migration_RuvB"/>
    <property type="match status" value="1"/>
</dbReference>
<evidence type="ECO:0000256" key="1">
    <source>
        <dbReference type="ARBA" id="ARBA00022490"/>
    </source>
</evidence>
<feature type="domain" description="AAA+ ATPase" evidence="10">
    <location>
        <begin position="52"/>
        <end position="183"/>
    </location>
</feature>
<dbReference type="PANTHER" id="PTHR42848:SF1">
    <property type="entry name" value="HOLLIDAY JUNCTION BRANCH MIGRATION COMPLEX SUBUNIT RUVB"/>
    <property type="match status" value="1"/>
</dbReference>
<dbReference type="InterPro" id="IPR036390">
    <property type="entry name" value="WH_DNA-bd_sf"/>
</dbReference>
<dbReference type="SMART" id="SM00382">
    <property type="entry name" value="AAA"/>
    <property type="match status" value="1"/>
</dbReference>
<feature type="region of interest" description="Head domain (RuvB-H)" evidence="9">
    <location>
        <begin position="256"/>
        <end position="332"/>
    </location>
</feature>
<dbReference type="GO" id="GO:0048476">
    <property type="term" value="C:Holliday junction resolvase complex"/>
    <property type="evidence" value="ECO:0007669"/>
    <property type="project" value="UniProtKB-UniRule"/>
</dbReference>
<evidence type="ECO:0000256" key="9">
    <source>
        <dbReference type="HAMAP-Rule" id="MF_00016"/>
    </source>
</evidence>
<dbReference type="Pfam" id="PF17864">
    <property type="entry name" value="AAA_lid_4"/>
    <property type="match status" value="1"/>
</dbReference>
<dbReference type="PANTHER" id="PTHR42848">
    <property type="match status" value="1"/>
</dbReference>
<comment type="similarity">
    <text evidence="9">Belongs to the RuvB family.</text>
</comment>
<dbReference type="InterPro" id="IPR008823">
    <property type="entry name" value="RuvB_wg_C"/>
</dbReference>
<dbReference type="Gene3D" id="1.10.8.60">
    <property type="match status" value="1"/>
</dbReference>
<evidence type="ECO:0000256" key="5">
    <source>
        <dbReference type="ARBA" id="ARBA00022840"/>
    </source>
</evidence>
<reference evidence="11 12" key="1">
    <citation type="journal article" date="2018" name="Nat. Biotechnol.">
        <title>A standardized bacterial taxonomy based on genome phylogeny substantially revises the tree of life.</title>
        <authorList>
            <person name="Parks D.H."/>
            <person name="Chuvochina M."/>
            <person name="Waite D.W."/>
            <person name="Rinke C."/>
            <person name="Skarshewski A."/>
            <person name="Chaumeil P.A."/>
            <person name="Hugenholtz P."/>
        </authorList>
    </citation>
    <scope>NUCLEOTIDE SEQUENCE [LARGE SCALE GENOMIC DNA]</scope>
    <source>
        <strain evidence="11">UBA11306</strain>
    </source>
</reference>
<comment type="function">
    <text evidence="9">The RuvA-RuvB-RuvC complex processes Holliday junction (HJ) DNA during genetic recombination and DNA repair, while the RuvA-RuvB complex plays an important role in the rescue of blocked DNA replication forks via replication fork reversal (RFR). RuvA specifically binds to HJ cruciform DNA, conferring on it an open structure. The RuvB hexamer acts as an ATP-dependent pump, pulling dsDNA into and through the RuvAB complex. RuvB forms 2 homohexamers on either side of HJ DNA bound by 1 or 2 RuvA tetramers; 4 subunits per hexamer contact DNA at a time. Coordinated motions by a converter formed by DNA-disengaged RuvB subunits stimulates ATP hydrolysis and nucleotide exchange. Immobilization of the converter enables RuvB to convert the ATP-contained energy into a lever motion, pulling 2 nucleotides of DNA out of the RuvA tetramer per ATP hydrolyzed, thus driving DNA branch migration. The RuvB motors rotate together with the DNA substrate, which together with the progressing nucleotide cycle form the mechanistic basis for DNA recombination by continuous HJ branch migration. Branch migration allows RuvC to scan DNA until it finds its consensus sequence, where it cleaves and resolves cruciform DNA.</text>
</comment>
<protein>
    <recommendedName>
        <fullName evidence="9">Holliday junction branch migration complex subunit RuvB</fullName>
        <ecNumber evidence="9">3.6.4.-</ecNumber>
    </recommendedName>
</protein>
<keyword evidence="4 9" id="KW-0378">Hydrolase</keyword>
<organism evidence="11 12">
    <name type="scientific">Bavariicoccus seileri</name>
    <dbReference type="NCBI Taxonomy" id="549685"/>
    <lineage>
        <taxon>Bacteria</taxon>
        <taxon>Bacillati</taxon>
        <taxon>Bacillota</taxon>
        <taxon>Bacilli</taxon>
        <taxon>Lactobacillales</taxon>
        <taxon>Enterococcaceae</taxon>
        <taxon>Bavariicoccus</taxon>
    </lineage>
</organism>
<evidence type="ECO:0000256" key="7">
    <source>
        <dbReference type="ARBA" id="ARBA00023172"/>
    </source>
</evidence>
<dbReference type="GO" id="GO:0006281">
    <property type="term" value="P:DNA repair"/>
    <property type="evidence" value="ECO:0007669"/>
    <property type="project" value="UniProtKB-UniRule"/>
</dbReference>
<feature type="region of interest" description="Small ATPAse domain (RuvB-S)" evidence="9">
    <location>
        <begin position="183"/>
        <end position="253"/>
    </location>
</feature>
<evidence type="ECO:0000256" key="6">
    <source>
        <dbReference type="ARBA" id="ARBA00023125"/>
    </source>
</evidence>
<keyword evidence="6 9" id="KW-0238">DNA-binding</keyword>
<dbReference type="GO" id="GO:0000400">
    <property type="term" value="F:four-way junction DNA binding"/>
    <property type="evidence" value="ECO:0007669"/>
    <property type="project" value="UniProtKB-UniRule"/>
</dbReference>
<dbReference type="InterPro" id="IPR036388">
    <property type="entry name" value="WH-like_DNA-bd_sf"/>
</dbReference>
<dbReference type="Proteomes" id="UP000262195">
    <property type="component" value="Unassembled WGS sequence"/>
</dbReference>
<feature type="binding site" evidence="9">
    <location>
        <position position="172"/>
    </location>
    <ligand>
        <name>ATP</name>
        <dbReference type="ChEBI" id="CHEBI:30616"/>
    </ligand>
</feature>
<dbReference type="Gene3D" id="1.10.10.10">
    <property type="entry name" value="Winged helix-like DNA-binding domain superfamily/Winged helix DNA-binding domain"/>
    <property type="match status" value="1"/>
</dbReference>
<evidence type="ECO:0000313" key="12">
    <source>
        <dbReference type="Proteomes" id="UP000262195"/>
    </source>
</evidence>
<dbReference type="InterPro" id="IPR008824">
    <property type="entry name" value="RuvB-like_N"/>
</dbReference>
<proteinExistence type="inferred from homology"/>
<dbReference type="NCBIfam" id="TIGR00635">
    <property type="entry name" value="ruvB"/>
    <property type="match status" value="1"/>
</dbReference>
<dbReference type="GO" id="GO:0005524">
    <property type="term" value="F:ATP binding"/>
    <property type="evidence" value="ECO:0007669"/>
    <property type="project" value="UniProtKB-UniRule"/>
</dbReference>
<keyword evidence="2 9" id="KW-0547">Nucleotide-binding</keyword>
<dbReference type="InterPro" id="IPR003593">
    <property type="entry name" value="AAA+_ATPase"/>
</dbReference>
<feature type="binding site" evidence="9">
    <location>
        <position position="68"/>
    </location>
    <ligand>
        <name>ATP</name>
        <dbReference type="ChEBI" id="CHEBI:30616"/>
    </ligand>
</feature>
<feature type="binding site" evidence="9">
    <location>
        <position position="219"/>
    </location>
    <ligand>
        <name>ATP</name>
        <dbReference type="ChEBI" id="CHEBI:30616"/>
    </ligand>
</feature>
<dbReference type="EC" id="3.6.4.-" evidence="9"/>
<dbReference type="Pfam" id="PF05496">
    <property type="entry name" value="RuvB_N"/>
    <property type="match status" value="1"/>
</dbReference>
<comment type="subunit">
    <text evidence="9">Homohexamer. Forms an RuvA(8)-RuvB(12)-Holliday junction (HJ) complex. HJ DNA is sandwiched between 2 RuvA tetramers; dsDNA enters through RuvA and exits via RuvB. An RuvB hexamer assembles on each DNA strand where it exits the tetramer. Each RuvB hexamer is contacted by two RuvA subunits (via domain III) on 2 adjacent RuvB subunits; this complex drives branch migration. In the full resolvosome a probable DNA-RuvA(4)-RuvB(12)-RuvC(2) complex forms which resolves the HJ.</text>
</comment>
<evidence type="ECO:0000256" key="3">
    <source>
        <dbReference type="ARBA" id="ARBA00022763"/>
    </source>
</evidence>
<name>A0A3D4S3P4_9ENTE</name>
<feature type="binding site" evidence="9">
    <location>
        <position position="66"/>
    </location>
    <ligand>
        <name>ATP</name>
        <dbReference type="ChEBI" id="CHEBI:30616"/>
    </ligand>
</feature>
<gene>
    <name evidence="9" type="primary">ruvB</name>
    <name evidence="11" type="ORF">DIW15_00630</name>
</gene>
<evidence type="ECO:0000259" key="10">
    <source>
        <dbReference type="SMART" id="SM00382"/>
    </source>
</evidence>
<feature type="binding site" evidence="9">
    <location>
        <position position="292"/>
    </location>
    <ligand>
        <name>DNA</name>
        <dbReference type="ChEBI" id="CHEBI:16991"/>
    </ligand>
</feature>
<comment type="catalytic activity">
    <reaction evidence="9">
        <text>ATP + H2O = ADP + phosphate + H(+)</text>
        <dbReference type="Rhea" id="RHEA:13065"/>
        <dbReference type="ChEBI" id="CHEBI:15377"/>
        <dbReference type="ChEBI" id="CHEBI:15378"/>
        <dbReference type="ChEBI" id="CHEBI:30616"/>
        <dbReference type="ChEBI" id="CHEBI:43474"/>
        <dbReference type="ChEBI" id="CHEBI:456216"/>
    </reaction>
</comment>
<keyword evidence="7 9" id="KW-0233">DNA recombination</keyword>
<feature type="binding site" evidence="9">
    <location>
        <position position="316"/>
    </location>
    <ligand>
        <name>DNA</name>
        <dbReference type="ChEBI" id="CHEBI:16991"/>
    </ligand>
</feature>
<feature type="binding site" evidence="9">
    <location>
        <position position="67"/>
    </location>
    <ligand>
        <name>Mg(2+)</name>
        <dbReference type="ChEBI" id="CHEBI:18420"/>
    </ligand>
</feature>
<dbReference type="GO" id="GO:0016887">
    <property type="term" value="F:ATP hydrolysis activity"/>
    <property type="evidence" value="ECO:0007669"/>
    <property type="project" value="RHEA"/>
</dbReference>
<evidence type="ECO:0000313" key="11">
    <source>
        <dbReference type="EMBL" id="HCS93198.1"/>
    </source>
</evidence>
<dbReference type="InterPro" id="IPR027417">
    <property type="entry name" value="P-loop_NTPase"/>
</dbReference>
<evidence type="ECO:0000256" key="4">
    <source>
        <dbReference type="ARBA" id="ARBA00022801"/>
    </source>
</evidence>
<keyword evidence="3 9" id="KW-0227">DNA damage</keyword>
<accession>A0A3D4S3P4</accession>
<feature type="binding site" evidence="9">
    <location>
        <position position="63"/>
    </location>
    <ligand>
        <name>ATP</name>
        <dbReference type="ChEBI" id="CHEBI:30616"/>
    </ligand>
</feature>
<dbReference type="Pfam" id="PF05491">
    <property type="entry name" value="WHD_RuvB"/>
    <property type="match status" value="1"/>
</dbReference>
<evidence type="ECO:0000256" key="8">
    <source>
        <dbReference type="ARBA" id="ARBA00023204"/>
    </source>
</evidence>
<feature type="binding site" evidence="9">
    <location>
        <begin position="129"/>
        <end position="131"/>
    </location>
    <ligand>
        <name>ATP</name>
        <dbReference type="ChEBI" id="CHEBI:30616"/>
    </ligand>
</feature>
<dbReference type="InterPro" id="IPR041445">
    <property type="entry name" value="AAA_lid_4"/>
</dbReference>
<comment type="caution">
    <text evidence="11">The sequence shown here is derived from an EMBL/GenBank/DDBJ whole genome shotgun (WGS) entry which is preliminary data.</text>
</comment>
<keyword evidence="11" id="KW-0347">Helicase</keyword>
<comment type="domain">
    <text evidence="9">Has 3 domains, the large (RuvB-L) and small ATPase (RuvB-S) domains and the C-terminal head (RuvB-H) domain. The head domain binds DNA, while the ATPase domains jointly bind ATP, ADP or are empty depending on the state of the subunit in the translocation cycle. During a single DNA translocation step the structure of each domain remains the same, but their relative positions change.</text>
</comment>
<dbReference type="EMBL" id="DQHO01000003">
    <property type="protein sequence ID" value="HCS93198.1"/>
    <property type="molecule type" value="Genomic_DNA"/>
</dbReference>
<comment type="subcellular location">
    <subcellularLocation>
        <location evidence="9">Cytoplasm</location>
    </subcellularLocation>
</comment>
<feature type="binding site" evidence="9">
    <location>
        <position position="67"/>
    </location>
    <ligand>
        <name>ATP</name>
        <dbReference type="ChEBI" id="CHEBI:30616"/>
    </ligand>
</feature>
<evidence type="ECO:0000256" key="2">
    <source>
        <dbReference type="ARBA" id="ARBA00022741"/>
    </source>
</evidence>
<feature type="binding site" evidence="9">
    <location>
        <position position="311"/>
    </location>
    <ligand>
        <name>DNA</name>
        <dbReference type="ChEBI" id="CHEBI:16991"/>
    </ligand>
</feature>
<dbReference type="CDD" id="cd00009">
    <property type="entry name" value="AAA"/>
    <property type="match status" value="1"/>
</dbReference>
<dbReference type="SUPFAM" id="SSF52540">
    <property type="entry name" value="P-loop containing nucleoside triphosphate hydrolases"/>
    <property type="match status" value="1"/>
</dbReference>
<keyword evidence="1 9" id="KW-0963">Cytoplasm</keyword>
<dbReference type="STRING" id="1121105.GCA_000421665_00306"/>
<sequence length="332" mass="37290">MTERIVSAEDVFDDGDNELSLRPQWLREYIGQEKLKRQLDIYIKATKQREESLDHILIYGPPGLGKTTLAHIIAHELDVNITTTSGPAIERSGDLVAILSDLNAGDVLFIDEIHRLPKPVEEILYSAMEDFFIDIVTGIGATAQHIHFPLPPFTLIGATTRAGALSAPLRDRFGIIDHIDYYTVDDLELIINRTARVLECDIDQKASLEIALRSRGTPRIANRLLRRVRDFSQVETEEIISESVTKKTLKILGVDRVGLDEIDRRLLLTMIKFYQGGPVGVAALAANVSEERETIEDMYEPYLLQNGFIQRTPRGRVATPKAYDHLGIPLPK</sequence>